<sequence length="309" mass="34380">MRYLLVFNPRAKRYSRDAEIGLITQATHILGQHISVAYTVPQSNGQQGRYAITDFSRVSADVDCVIAVGGDGTINIVVEAMARQALLPQVALGVIPYGTGNNLVRSFGLERTTDRALVTIRQGYTIRLDIGVVNQQYYCVNASVGLFAYLLARRVTNSLVGYTYEAFRHIGFRPWPLRICYRDAADQMVTLPTQAYIVGAMLNTSYYGSILHMAPNTLSNDGLFDVKLIQATPRYLYPLVFAMILTGQYQLSRYTTTFRARQVEVQSAGPCDWEMDGEVIPPQPRYDLRMAGYVRLCVPAPPSQALASP</sequence>
<evidence type="ECO:0000256" key="3">
    <source>
        <dbReference type="ARBA" id="ARBA00022777"/>
    </source>
</evidence>
<feature type="domain" description="DAGKc" evidence="5">
    <location>
        <begin position="1"/>
        <end position="137"/>
    </location>
</feature>
<evidence type="ECO:0000256" key="2">
    <source>
        <dbReference type="ARBA" id="ARBA00022741"/>
    </source>
</evidence>
<dbReference type="Gene3D" id="3.40.50.10330">
    <property type="entry name" value="Probable inorganic polyphosphate/atp-NAD kinase, domain 1"/>
    <property type="match status" value="1"/>
</dbReference>
<keyword evidence="2" id="KW-0547">Nucleotide-binding</keyword>
<dbReference type="InterPro" id="IPR001206">
    <property type="entry name" value="Diacylglycerol_kinase_cat_dom"/>
</dbReference>
<dbReference type="InterPro" id="IPR016064">
    <property type="entry name" value="NAD/diacylglycerol_kinase_sf"/>
</dbReference>
<protein>
    <recommendedName>
        <fullName evidence="5">DAGKc domain-containing protein</fullName>
    </recommendedName>
</protein>
<dbReference type="SUPFAM" id="SSF111331">
    <property type="entry name" value="NAD kinase/diacylglycerol kinase-like"/>
    <property type="match status" value="1"/>
</dbReference>
<dbReference type="PANTHER" id="PTHR12358:SF54">
    <property type="entry name" value="SPHINGOSINE KINASE RELATED PROTEIN"/>
    <property type="match status" value="1"/>
</dbReference>
<dbReference type="EMBL" id="VGLS01000879">
    <property type="protein sequence ID" value="MBM3226354.1"/>
    <property type="molecule type" value="Genomic_DNA"/>
</dbReference>
<dbReference type="GO" id="GO:0005524">
    <property type="term" value="F:ATP binding"/>
    <property type="evidence" value="ECO:0007669"/>
    <property type="project" value="UniProtKB-KW"/>
</dbReference>
<comment type="caution">
    <text evidence="6">The sequence shown here is derived from an EMBL/GenBank/DDBJ whole genome shotgun (WGS) entry which is preliminary data.</text>
</comment>
<evidence type="ECO:0000256" key="4">
    <source>
        <dbReference type="ARBA" id="ARBA00022840"/>
    </source>
</evidence>
<dbReference type="Pfam" id="PF19279">
    <property type="entry name" value="YegS_C"/>
    <property type="match status" value="1"/>
</dbReference>
<evidence type="ECO:0000256" key="1">
    <source>
        <dbReference type="ARBA" id="ARBA00022679"/>
    </source>
</evidence>
<gene>
    <name evidence="6" type="ORF">FJZ47_21535</name>
</gene>
<keyword evidence="3" id="KW-0418">Kinase</keyword>
<dbReference type="Proteomes" id="UP000712673">
    <property type="component" value="Unassembled WGS sequence"/>
</dbReference>
<proteinExistence type="predicted"/>
<keyword evidence="1" id="KW-0808">Transferase</keyword>
<evidence type="ECO:0000259" key="5">
    <source>
        <dbReference type="PROSITE" id="PS50146"/>
    </source>
</evidence>
<dbReference type="PANTHER" id="PTHR12358">
    <property type="entry name" value="SPHINGOSINE KINASE"/>
    <property type="match status" value="1"/>
</dbReference>
<evidence type="ECO:0000313" key="7">
    <source>
        <dbReference type="Proteomes" id="UP000712673"/>
    </source>
</evidence>
<dbReference type="PROSITE" id="PS50146">
    <property type="entry name" value="DAGK"/>
    <property type="match status" value="1"/>
</dbReference>
<dbReference type="InterPro" id="IPR045540">
    <property type="entry name" value="YegS/DAGK_C"/>
</dbReference>
<dbReference type="Pfam" id="PF00781">
    <property type="entry name" value="DAGK_cat"/>
    <property type="match status" value="1"/>
</dbReference>
<dbReference type="SMART" id="SM00046">
    <property type="entry name" value="DAGKc"/>
    <property type="match status" value="1"/>
</dbReference>
<dbReference type="InterPro" id="IPR017438">
    <property type="entry name" value="ATP-NAD_kinase_N"/>
</dbReference>
<accession>A0A937W3K7</accession>
<reference evidence="6" key="1">
    <citation type="submission" date="2019-03" db="EMBL/GenBank/DDBJ databases">
        <title>Lake Tanganyika Metagenome-Assembled Genomes (MAGs).</title>
        <authorList>
            <person name="Tran P."/>
        </authorList>
    </citation>
    <scope>NUCLEOTIDE SEQUENCE</scope>
    <source>
        <strain evidence="6">K_DeepCast_65m_m2_066</strain>
    </source>
</reference>
<dbReference type="AlphaFoldDB" id="A0A937W3K7"/>
<keyword evidence="4" id="KW-0067">ATP-binding</keyword>
<dbReference type="GO" id="GO:0016301">
    <property type="term" value="F:kinase activity"/>
    <property type="evidence" value="ECO:0007669"/>
    <property type="project" value="UniProtKB-KW"/>
</dbReference>
<name>A0A937W3K7_UNCTE</name>
<dbReference type="InterPro" id="IPR050187">
    <property type="entry name" value="Lipid_Phosphate_FormReg"/>
</dbReference>
<dbReference type="Gene3D" id="2.60.200.40">
    <property type="match status" value="1"/>
</dbReference>
<evidence type="ECO:0000313" key="6">
    <source>
        <dbReference type="EMBL" id="MBM3226354.1"/>
    </source>
</evidence>
<organism evidence="6 7">
    <name type="scientific">Tectimicrobiota bacterium</name>
    <dbReference type="NCBI Taxonomy" id="2528274"/>
    <lineage>
        <taxon>Bacteria</taxon>
        <taxon>Pseudomonadati</taxon>
        <taxon>Nitrospinota/Tectimicrobiota group</taxon>
        <taxon>Candidatus Tectimicrobiota</taxon>
    </lineage>
</organism>